<dbReference type="PRINTS" id="PR00344">
    <property type="entry name" value="BCTRLSENSOR"/>
</dbReference>
<dbReference type="InterPro" id="IPR039506">
    <property type="entry name" value="SPOB_a"/>
</dbReference>
<dbReference type="SUPFAM" id="SSF55890">
    <property type="entry name" value="Sporulation response regulatory protein Spo0B"/>
    <property type="match status" value="1"/>
</dbReference>
<accession>A0A1M4PPY8</accession>
<feature type="domain" description="Histidine kinase" evidence="15">
    <location>
        <begin position="336"/>
        <end position="530"/>
    </location>
</feature>
<evidence type="ECO:0000313" key="17">
    <source>
        <dbReference type="EMBL" id="SHD77542.1"/>
    </source>
</evidence>
<dbReference type="CDD" id="cd00130">
    <property type="entry name" value="PAS"/>
    <property type="match status" value="1"/>
</dbReference>
<keyword evidence="13 14" id="KW-0472">Membrane</keyword>
<keyword evidence="18" id="KW-1185">Reference proteome</keyword>
<dbReference type="InterPro" id="IPR036890">
    <property type="entry name" value="HATPase_C_sf"/>
</dbReference>
<dbReference type="PROSITE" id="PS50112">
    <property type="entry name" value="PAS"/>
    <property type="match status" value="1"/>
</dbReference>
<dbReference type="InterPro" id="IPR005467">
    <property type="entry name" value="His_kinase_dom"/>
</dbReference>
<keyword evidence="8" id="KW-0547">Nucleotide-binding</keyword>
<keyword evidence="12" id="KW-0902">Two-component regulatory system</keyword>
<dbReference type="InterPro" id="IPR029151">
    <property type="entry name" value="Sensor-like_sf"/>
</dbReference>
<dbReference type="FunFam" id="3.30.450.20:FF:000018">
    <property type="entry name" value="Sensor histidine kinase DcuS"/>
    <property type="match status" value="1"/>
</dbReference>
<evidence type="ECO:0000256" key="13">
    <source>
        <dbReference type="ARBA" id="ARBA00023136"/>
    </source>
</evidence>
<dbReference type="InterPro" id="IPR003594">
    <property type="entry name" value="HATPase_dom"/>
</dbReference>
<evidence type="ECO:0000256" key="4">
    <source>
        <dbReference type="ARBA" id="ARBA00022475"/>
    </source>
</evidence>
<dbReference type="AlphaFoldDB" id="A0A1M4PPY8"/>
<name>A0A1M4PPY8_9FIRM</name>
<keyword evidence="11 14" id="KW-1133">Transmembrane helix</keyword>
<dbReference type="InterPro" id="IPR033463">
    <property type="entry name" value="sCache_3"/>
</dbReference>
<dbReference type="PANTHER" id="PTHR43547">
    <property type="entry name" value="TWO-COMPONENT HISTIDINE KINASE"/>
    <property type="match status" value="1"/>
</dbReference>
<dbReference type="Gene3D" id="1.10.287.130">
    <property type="match status" value="1"/>
</dbReference>
<evidence type="ECO:0000256" key="12">
    <source>
        <dbReference type="ARBA" id="ARBA00023012"/>
    </source>
</evidence>
<evidence type="ECO:0000256" key="9">
    <source>
        <dbReference type="ARBA" id="ARBA00022777"/>
    </source>
</evidence>
<evidence type="ECO:0000256" key="7">
    <source>
        <dbReference type="ARBA" id="ARBA00022692"/>
    </source>
</evidence>
<dbReference type="RefSeq" id="WP_025641585.1">
    <property type="nucleotide sequence ID" value="NZ_LT669839.1"/>
</dbReference>
<dbReference type="Proteomes" id="UP000245423">
    <property type="component" value="Chromosome 1"/>
</dbReference>
<dbReference type="EC" id="2.7.13.3" evidence="3"/>
<sequence length="539" mass="59933">MERSKLSLRTKIMLFTSFIIIASVVFISIFFSIWTVNNLKEKIRVNNMNTALSISNYPYFGDILEQGDPSGFIQDYTYEQLKALKDIDMIVVANMEGKRFAHPKVDRLGRYFVGGDEEKVIETGESYISEAVGTLGPSLRAFAPISNSKGKQVGFIMVGTLVEEIIALQKDALKTIVLYSTGGLILGLIGAIFFSSNIKKTLLGLEPHQISRLYIEKNGMLQAIQEGIISIDQDKRITMINDSAKSILGIEGENPIGEKIFDMFPNSGLEEVLETGIPLKEKEKDLYGINIVMNIVPIINKGETIGVIASFRDKTELTRLAEEITGFNEVVQTLRANSHEFLNKLHVILGLVRVGDIEEIKRYILDIKDTREQLLVSVMKKINDPVLAGIVLGKISRAKELGINFHINSTSPIQAIDDKDKATALVIIIGNLIENAFEATVKENKDNKRVSLSIDELEDKIEIIINDNGLGIEEEYIEKIFDRGYSTKSENRGIGLALVKEKVAKLYGVIKVSSSIGEGTTFKVIIPKEERRNVQSANS</sequence>
<evidence type="ECO:0000256" key="1">
    <source>
        <dbReference type="ARBA" id="ARBA00000085"/>
    </source>
</evidence>
<evidence type="ECO:0000256" key="8">
    <source>
        <dbReference type="ARBA" id="ARBA00022741"/>
    </source>
</evidence>
<dbReference type="GO" id="GO:0006355">
    <property type="term" value="P:regulation of DNA-templated transcription"/>
    <property type="evidence" value="ECO:0007669"/>
    <property type="project" value="InterPro"/>
</dbReference>
<feature type="transmembrane region" description="Helical" evidence="14">
    <location>
        <begin position="176"/>
        <end position="194"/>
    </location>
</feature>
<dbReference type="InterPro" id="IPR000014">
    <property type="entry name" value="PAS"/>
</dbReference>
<evidence type="ECO:0000256" key="10">
    <source>
        <dbReference type="ARBA" id="ARBA00022840"/>
    </source>
</evidence>
<dbReference type="InterPro" id="IPR016120">
    <property type="entry name" value="Sig_transdc_His_kin_SpoOB"/>
</dbReference>
<dbReference type="Pfam" id="PF17203">
    <property type="entry name" value="sCache_3_2"/>
    <property type="match status" value="1"/>
</dbReference>
<evidence type="ECO:0000259" key="16">
    <source>
        <dbReference type="PROSITE" id="PS50112"/>
    </source>
</evidence>
<reference evidence="17 18" key="1">
    <citation type="submission" date="2016-11" db="EMBL/GenBank/DDBJ databases">
        <authorList>
            <person name="Manzoor S."/>
        </authorList>
    </citation>
    <scope>NUCLEOTIDE SEQUENCE [LARGE SCALE GENOMIC DNA]</scope>
    <source>
        <strain evidence="17">Clostridium ultunense strain Esp</strain>
    </source>
</reference>
<dbReference type="GO" id="GO:0005886">
    <property type="term" value="C:plasma membrane"/>
    <property type="evidence" value="ECO:0007669"/>
    <property type="project" value="UniProtKB-SubCell"/>
</dbReference>
<evidence type="ECO:0000256" key="6">
    <source>
        <dbReference type="ARBA" id="ARBA00022679"/>
    </source>
</evidence>
<proteinExistence type="predicted"/>
<dbReference type="Pfam" id="PF02518">
    <property type="entry name" value="HATPase_c"/>
    <property type="match status" value="1"/>
</dbReference>
<dbReference type="Gene3D" id="3.30.565.10">
    <property type="entry name" value="Histidine kinase-like ATPase, C-terminal domain"/>
    <property type="match status" value="1"/>
</dbReference>
<dbReference type="SMART" id="SM00091">
    <property type="entry name" value="PAS"/>
    <property type="match status" value="1"/>
</dbReference>
<keyword evidence="9 17" id="KW-0418">Kinase</keyword>
<feature type="transmembrane region" description="Helical" evidence="14">
    <location>
        <begin position="12"/>
        <end position="34"/>
    </location>
</feature>
<comment type="catalytic activity">
    <reaction evidence="1">
        <text>ATP + protein L-histidine = ADP + protein N-phospho-L-histidine.</text>
        <dbReference type="EC" id="2.7.13.3"/>
    </reaction>
</comment>
<dbReference type="GO" id="GO:0005524">
    <property type="term" value="F:ATP binding"/>
    <property type="evidence" value="ECO:0007669"/>
    <property type="project" value="UniProtKB-KW"/>
</dbReference>
<evidence type="ECO:0000313" key="18">
    <source>
        <dbReference type="Proteomes" id="UP000245423"/>
    </source>
</evidence>
<dbReference type="SUPFAM" id="SSF103190">
    <property type="entry name" value="Sensory domain-like"/>
    <property type="match status" value="1"/>
</dbReference>
<dbReference type="SMART" id="SM00387">
    <property type="entry name" value="HATPase_c"/>
    <property type="match status" value="1"/>
</dbReference>
<dbReference type="Pfam" id="PF14689">
    <property type="entry name" value="SPOB_a"/>
    <property type="match status" value="1"/>
</dbReference>
<evidence type="ECO:0000256" key="2">
    <source>
        <dbReference type="ARBA" id="ARBA00004651"/>
    </source>
</evidence>
<dbReference type="Gene3D" id="3.30.450.20">
    <property type="entry name" value="PAS domain"/>
    <property type="match status" value="2"/>
</dbReference>
<keyword evidence="5" id="KW-0597">Phosphoprotein</keyword>
<dbReference type="InterPro" id="IPR013767">
    <property type="entry name" value="PAS_fold"/>
</dbReference>
<keyword evidence="7 14" id="KW-0812">Transmembrane</keyword>
<gene>
    <name evidence="17" type="ORF">CUESP1_2188</name>
</gene>
<dbReference type="EMBL" id="LT669839">
    <property type="protein sequence ID" value="SHD77542.1"/>
    <property type="molecule type" value="Genomic_DNA"/>
</dbReference>
<dbReference type="GO" id="GO:0000155">
    <property type="term" value="F:phosphorelay sensor kinase activity"/>
    <property type="evidence" value="ECO:0007669"/>
    <property type="project" value="InterPro"/>
</dbReference>
<protein>
    <recommendedName>
        <fullName evidence="3">histidine kinase</fullName>
        <ecNumber evidence="3">2.7.13.3</ecNumber>
    </recommendedName>
</protein>
<dbReference type="SUPFAM" id="SSF55785">
    <property type="entry name" value="PYP-like sensor domain (PAS domain)"/>
    <property type="match status" value="1"/>
</dbReference>
<dbReference type="InterPro" id="IPR004358">
    <property type="entry name" value="Sig_transdc_His_kin-like_C"/>
</dbReference>
<dbReference type="Pfam" id="PF00989">
    <property type="entry name" value="PAS"/>
    <property type="match status" value="1"/>
</dbReference>
<comment type="subcellular location">
    <subcellularLocation>
        <location evidence="2">Cell membrane</location>
        <topology evidence="2">Multi-pass membrane protein</topology>
    </subcellularLocation>
</comment>
<evidence type="ECO:0000256" key="3">
    <source>
        <dbReference type="ARBA" id="ARBA00012438"/>
    </source>
</evidence>
<evidence type="ECO:0000256" key="11">
    <source>
        <dbReference type="ARBA" id="ARBA00022989"/>
    </source>
</evidence>
<keyword evidence="10" id="KW-0067">ATP-binding</keyword>
<dbReference type="OrthoDB" id="9780487at2"/>
<dbReference type="PROSITE" id="PS50109">
    <property type="entry name" value="HIS_KIN"/>
    <property type="match status" value="1"/>
</dbReference>
<dbReference type="SUPFAM" id="SSF55874">
    <property type="entry name" value="ATPase domain of HSP90 chaperone/DNA topoisomerase II/histidine kinase"/>
    <property type="match status" value="1"/>
</dbReference>
<keyword evidence="4" id="KW-1003">Cell membrane</keyword>
<evidence type="ECO:0000256" key="14">
    <source>
        <dbReference type="SAM" id="Phobius"/>
    </source>
</evidence>
<keyword evidence="6" id="KW-0808">Transferase</keyword>
<dbReference type="PANTHER" id="PTHR43547:SF10">
    <property type="entry name" value="SENSOR HISTIDINE KINASE DCUS"/>
    <property type="match status" value="1"/>
</dbReference>
<evidence type="ECO:0000259" key="15">
    <source>
        <dbReference type="PROSITE" id="PS50109"/>
    </source>
</evidence>
<organism evidence="17 18">
    <name type="scientific">[Clostridium] ultunense Esp</name>
    <dbReference type="NCBI Taxonomy" id="1288971"/>
    <lineage>
        <taxon>Bacteria</taxon>
        <taxon>Bacillati</taxon>
        <taxon>Bacillota</taxon>
        <taxon>Tissierellia</taxon>
        <taxon>Tissierellales</taxon>
        <taxon>Tepidimicrobiaceae</taxon>
        <taxon>Schnuerera</taxon>
    </lineage>
</organism>
<dbReference type="NCBIfam" id="TIGR00229">
    <property type="entry name" value="sensory_box"/>
    <property type="match status" value="1"/>
</dbReference>
<evidence type="ECO:0000256" key="5">
    <source>
        <dbReference type="ARBA" id="ARBA00022553"/>
    </source>
</evidence>
<feature type="domain" description="PAS" evidence="16">
    <location>
        <begin position="220"/>
        <end position="274"/>
    </location>
</feature>
<dbReference type="InterPro" id="IPR035965">
    <property type="entry name" value="PAS-like_dom_sf"/>
</dbReference>